<evidence type="ECO:0000313" key="15">
    <source>
        <dbReference type="EMBL" id="KAK8854223.1"/>
    </source>
</evidence>
<keyword evidence="11" id="KW-0694">RNA-binding</keyword>
<dbReference type="InterPro" id="IPR006941">
    <property type="entry name" value="RNase_CAF1"/>
</dbReference>
<evidence type="ECO:0000256" key="6">
    <source>
        <dbReference type="ARBA" id="ARBA00022490"/>
    </source>
</evidence>
<dbReference type="Gene3D" id="3.30.420.10">
    <property type="entry name" value="Ribonuclease H-like superfamily/Ribonuclease H"/>
    <property type="match status" value="1"/>
</dbReference>
<dbReference type="Pfam" id="PF04857">
    <property type="entry name" value="CAF1"/>
    <property type="match status" value="2"/>
</dbReference>
<dbReference type="Proteomes" id="UP001470230">
    <property type="component" value="Unassembled WGS sequence"/>
</dbReference>
<keyword evidence="6" id="KW-0963">Cytoplasm</keyword>
<evidence type="ECO:0000256" key="8">
    <source>
        <dbReference type="ARBA" id="ARBA00022723"/>
    </source>
</evidence>
<evidence type="ECO:0000256" key="5">
    <source>
        <dbReference type="ARBA" id="ARBA00012161"/>
    </source>
</evidence>
<evidence type="ECO:0000256" key="14">
    <source>
        <dbReference type="ARBA" id="ARBA00023242"/>
    </source>
</evidence>
<keyword evidence="9" id="KW-0378">Hydrolase</keyword>
<comment type="subcellular location">
    <subcellularLocation>
        <location evidence="3">Cytoplasm</location>
    </subcellularLocation>
    <subcellularLocation>
        <location evidence="2">Nucleus</location>
    </subcellularLocation>
</comment>
<keyword evidence="8" id="KW-0479">Metal-binding</keyword>
<comment type="caution">
    <text evidence="15">The sequence shown here is derived from an EMBL/GenBank/DDBJ whole genome shotgun (WGS) entry which is preliminary data.</text>
</comment>
<dbReference type="EC" id="3.1.13.4" evidence="5"/>
<evidence type="ECO:0000256" key="4">
    <source>
        <dbReference type="ARBA" id="ARBA00008372"/>
    </source>
</evidence>
<sequence>MSEDFSIRDVWAHNLEQEMAIISDLLDDFPYVAMDTEFPGVIAKPIGTFSSQESFNYHLMRCNVDFLKIIQIGITLGDGHGNFPTPCCTWQFNFKFNLEEDMHTTPAIELLQQSGIDFSRFNSDGINVFDFSQLLYTSGLIMNDDIYYITFHSSSDFGYLIKMLTCKPLPRDELEFFKLLNVMFPHYYDLKLMAEDNDNISCGGLQALANELNVLRVGPQHQAGSDALVTLKTFTALMDMYFEGKSRNKKFENILFGLDYQKQQEALNEM</sequence>
<keyword evidence="10" id="KW-0269">Exonuclease</keyword>
<evidence type="ECO:0000256" key="3">
    <source>
        <dbReference type="ARBA" id="ARBA00004496"/>
    </source>
</evidence>
<evidence type="ECO:0000256" key="13">
    <source>
        <dbReference type="ARBA" id="ARBA00023163"/>
    </source>
</evidence>
<evidence type="ECO:0000313" key="16">
    <source>
        <dbReference type="Proteomes" id="UP001470230"/>
    </source>
</evidence>
<dbReference type="InterPro" id="IPR039637">
    <property type="entry name" value="CNOT7/CNOT8/Pop2"/>
</dbReference>
<accession>A0ABR2HX53</accession>
<evidence type="ECO:0000256" key="12">
    <source>
        <dbReference type="ARBA" id="ARBA00023015"/>
    </source>
</evidence>
<dbReference type="EMBL" id="JAPFFF010000021">
    <property type="protein sequence ID" value="KAK8854223.1"/>
    <property type="molecule type" value="Genomic_DNA"/>
</dbReference>
<evidence type="ECO:0000256" key="2">
    <source>
        <dbReference type="ARBA" id="ARBA00004123"/>
    </source>
</evidence>
<organism evidence="15 16">
    <name type="scientific">Tritrichomonas musculus</name>
    <dbReference type="NCBI Taxonomy" id="1915356"/>
    <lineage>
        <taxon>Eukaryota</taxon>
        <taxon>Metamonada</taxon>
        <taxon>Parabasalia</taxon>
        <taxon>Tritrichomonadida</taxon>
        <taxon>Tritrichomonadidae</taxon>
        <taxon>Tritrichomonas</taxon>
    </lineage>
</organism>
<dbReference type="SUPFAM" id="SSF53098">
    <property type="entry name" value="Ribonuclease H-like"/>
    <property type="match status" value="1"/>
</dbReference>
<evidence type="ECO:0000256" key="9">
    <source>
        <dbReference type="ARBA" id="ARBA00022801"/>
    </source>
</evidence>
<name>A0ABR2HX53_9EUKA</name>
<dbReference type="InterPro" id="IPR036397">
    <property type="entry name" value="RNaseH_sf"/>
</dbReference>
<keyword evidence="13" id="KW-0804">Transcription</keyword>
<keyword evidence="7" id="KW-0540">Nuclease</keyword>
<proteinExistence type="inferred from homology"/>
<keyword evidence="16" id="KW-1185">Reference proteome</keyword>
<keyword evidence="12" id="KW-0805">Transcription regulation</keyword>
<comment type="catalytic activity">
    <reaction evidence="1">
        <text>Exonucleolytic cleavage of poly(A) to 5'-AMP.</text>
        <dbReference type="EC" id="3.1.13.4"/>
    </reaction>
</comment>
<evidence type="ECO:0000256" key="1">
    <source>
        <dbReference type="ARBA" id="ARBA00001663"/>
    </source>
</evidence>
<evidence type="ECO:0000256" key="10">
    <source>
        <dbReference type="ARBA" id="ARBA00022839"/>
    </source>
</evidence>
<reference evidence="15 16" key="1">
    <citation type="submission" date="2024-04" db="EMBL/GenBank/DDBJ databases">
        <title>Tritrichomonas musculus Genome.</title>
        <authorList>
            <person name="Alves-Ferreira E."/>
            <person name="Grigg M."/>
            <person name="Lorenzi H."/>
            <person name="Galac M."/>
        </authorList>
    </citation>
    <scope>NUCLEOTIDE SEQUENCE [LARGE SCALE GENOMIC DNA]</scope>
    <source>
        <strain evidence="15 16">EAF2021</strain>
    </source>
</reference>
<dbReference type="PANTHER" id="PTHR10797">
    <property type="entry name" value="CCR4-NOT TRANSCRIPTION COMPLEX SUBUNIT"/>
    <property type="match status" value="1"/>
</dbReference>
<protein>
    <recommendedName>
        <fullName evidence="5">poly(A)-specific ribonuclease</fullName>
        <ecNumber evidence="5">3.1.13.4</ecNumber>
    </recommendedName>
</protein>
<evidence type="ECO:0000256" key="7">
    <source>
        <dbReference type="ARBA" id="ARBA00022722"/>
    </source>
</evidence>
<evidence type="ECO:0000256" key="11">
    <source>
        <dbReference type="ARBA" id="ARBA00022884"/>
    </source>
</evidence>
<gene>
    <name evidence="15" type="ORF">M9Y10_016782</name>
</gene>
<comment type="similarity">
    <text evidence="4">Belongs to the CAF1 family.</text>
</comment>
<dbReference type="InterPro" id="IPR012337">
    <property type="entry name" value="RNaseH-like_sf"/>
</dbReference>
<keyword evidence="14" id="KW-0539">Nucleus</keyword>